<reference evidence="1" key="1">
    <citation type="submission" date="2024-05" db="EMBL/GenBank/DDBJ databases">
        <title>Metabacillus sp. nov., isolated from the rhizosphere soil of tomato plants.</title>
        <authorList>
            <person name="Ma R."/>
        </authorList>
    </citation>
    <scope>NUCLEOTIDE SEQUENCE</scope>
    <source>
        <strain evidence="1">DBTR6</strain>
    </source>
</reference>
<dbReference type="RefSeq" id="WP_224136798.1">
    <property type="nucleotide sequence ID" value="NZ_JAIQUM010000004.1"/>
</dbReference>
<gene>
    <name evidence="1" type="ORF">K9V48_03015</name>
</gene>
<evidence type="ECO:0000313" key="1">
    <source>
        <dbReference type="EMBL" id="MBZ5749235.1"/>
    </source>
</evidence>
<name>A0ABS7ULP0_9BACI</name>
<protein>
    <submittedName>
        <fullName evidence="1">Uncharacterized protein</fullName>
    </submittedName>
</protein>
<comment type="caution">
    <text evidence="1">The sequence shown here is derived from an EMBL/GenBank/DDBJ whole genome shotgun (WGS) entry which is preliminary data.</text>
</comment>
<sequence>MQLVEYIGKTDFEMIHFSLTLMKDVDYKINSNAFFYKNQVVDYINDRLDYFIKTLHVKCSLQTIYKAEIRQMINPKLKKLYEKHHLFSCV</sequence>
<dbReference type="EMBL" id="JAIQUM010000004">
    <property type="protein sequence ID" value="MBZ5749235.1"/>
    <property type="molecule type" value="Genomic_DNA"/>
</dbReference>
<keyword evidence="2" id="KW-1185">Reference proteome</keyword>
<accession>A0ABS7ULP0</accession>
<dbReference type="Proteomes" id="UP001165287">
    <property type="component" value="Unassembled WGS sequence"/>
</dbReference>
<evidence type="ECO:0000313" key="2">
    <source>
        <dbReference type="Proteomes" id="UP001165287"/>
    </source>
</evidence>
<proteinExistence type="predicted"/>
<organism evidence="1 2">
    <name type="scientific">Metabacillus rhizolycopersici</name>
    <dbReference type="NCBI Taxonomy" id="2875709"/>
    <lineage>
        <taxon>Bacteria</taxon>
        <taxon>Bacillati</taxon>
        <taxon>Bacillota</taxon>
        <taxon>Bacilli</taxon>
        <taxon>Bacillales</taxon>
        <taxon>Bacillaceae</taxon>
        <taxon>Metabacillus</taxon>
    </lineage>
</organism>